<keyword evidence="1" id="KW-0418">Kinase</keyword>
<dbReference type="InterPro" id="IPR050267">
    <property type="entry name" value="Anti-sigma-factor_SerPK"/>
</dbReference>
<reference evidence="4 5" key="1">
    <citation type="submission" date="2019-03" db="EMBL/GenBank/DDBJ databases">
        <title>Draft genome sequences of novel Actinobacteria.</title>
        <authorList>
            <person name="Sahin N."/>
            <person name="Ay H."/>
            <person name="Saygin H."/>
        </authorList>
    </citation>
    <scope>NUCLEOTIDE SEQUENCE [LARGE SCALE GENOMIC DNA]</scope>
    <source>
        <strain evidence="4 5">DSM 45941</strain>
    </source>
</reference>
<sequence>MGQAATQNEMVVKQDLKVVAEVRQFVRLVIGQWDMDDFVPCLVASELVTNALRYASEKDGDVTLRLDRTEDDALWMEVQDATSDLPHIQEADMASEVGRGLFIVDQFSRRWGVRPLARKGWQGRLRDHRPHLKTSGGAAPPVRPSATYRPDLTWGTSRTPALRTRRSSRGVNDDPVRGTRCAPTTPPRRPRAAQEGRDFYR</sequence>
<dbReference type="Gene3D" id="3.30.565.10">
    <property type="entry name" value="Histidine kinase-like ATPase, C-terminal domain"/>
    <property type="match status" value="1"/>
</dbReference>
<dbReference type="Proteomes" id="UP000295578">
    <property type="component" value="Unassembled WGS sequence"/>
</dbReference>
<keyword evidence="1" id="KW-0808">Transferase</keyword>
<feature type="compositionally biased region" description="Basic and acidic residues" evidence="2">
    <location>
        <begin position="192"/>
        <end position="201"/>
    </location>
</feature>
<feature type="domain" description="Histidine kinase/HSP90-like ATPase" evidence="3">
    <location>
        <begin position="43"/>
        <end position="113"/>
    </location>
</feature>
<keyword evidence="1" id="KW-0723">Serine/threonine-protein kinase</keyword>
<dbReference type="CDD" id="cd16936">
    <property type="entry name" value="HATPase_RsbW-like"/>
    <property type="match status" value="1"/>
</dbReference>
<gene>
    <name evidence="4" type="ORF">E1293_40735</name>
</gene>
<keyword evidence="5" id="KW-1185">Reference proteome</keyword>
<dbReference type="PANTHER" id="PTHR35526:SF3">
    <property type="entry name" value="ANTI-SIGMA-F FACTOR RSBW"/>
    <property type="match status" value="1"/>
</dbReference>
<dbReference type="PANTHER" id="PTHR35526">
    <property type="entry name" value="ANTI-SIGMA-F FACTOR RSBW-RELATED"/>
    <property type="match status" value="1"/>
</dbReference>
<evidence type="ECO:0000259" key="3">
    <source>
        <dbReference type="Pfam" id="PF02518"/>
    </source>
</evidence>
<dbReference type="AlphaFoldDB" id="A0A4R5A263"/>
<dbReference type="EMBL" id="SMKY01000345">
    <property type="protein sequence ID" value="TDD65040.1"/>
    <property type="molecule type" value="Genomic_DNA"/>
</dbReference>
<name>A0A4R5A263_9ACTN</name>
<evidence type="ECO:0000313" key="5">
    <source>
        <dbReference type="Proteomes" id="UP000295578"/>
    </source>
</evidence>
<evidence type="ECO:0000256" key="1">
    <source>
        <dbReference type="ARBA" id="ARBA00022527"/>
    </source>
</evidence>
<evidence type="ECO:0000313" key="4">
    <source>
        <dbReference type="EMBL" id="TDD65040.1"/>
    </source>
</evidence>
<dbReference type="RefSeq" id="WP_132204464.1">
    <property type="nucleotide sequence ID" value="NZ_SMKY01000345.1"/>
</dbReference>
<dbReference type="Pfam" id="PF02518">
    <property type="entry name" value="HATPase_c"/>
    <property type="match status" value="1"/>
</dbReference>
<organism evidence="4 5">
    <name type="scientific">Actinomadura darangshiensis</name>
    <dbReference type="NCBI Taxonomy" id="705336"/>
    <lineage>
        <taxon>Bacteria</taxon>
        <taxon>Bacillati</taxon>
        <taxon>Actinomycetota</taxon>
        <taxon>Actinomycetes</taxon>
        <taxon>Streptosporangiales</taxon>
        <taxon>Thermomonosporaceae</taxon>
        <taxon>Actinomadura</taxon>
    </lineage>
</organism>
<comment type="caution">
    <text evidence="4">The sequence shown here is derived from an EMBL/GenBank/DDBJ whole genome shotgun (WGS) entry which is preliminary data.</text>
</comment>
<dbReference type="OrthoDB" id="3474685at2"/>
<accession>A0A4R5A263</accession>
<feature type="region of interest" description="Disordered" evidence="2">
    <location>
        <begin position="127"/>
        <end position="201"/>
    </location>
</feature>
<dbReference type="InterPro" id="IPR036890">
    <property type="entry name" value="HATPase_C_sf"/>
</dbReference>
<protein>
    <recommendedName>
        <fullName evidence="3">Histidine kinase/HSP90-like ATPase domain-containing protein</fullName>
    </recommendedName>
</protein>
<dbReference type="SUPFAM" id="SSF55874">
    <property type="entry name" value="ATPase domain of HSP90 chaperone/DNA topoisomerase II/histidine kinase"/>
    <property type="match status" value="1"/>
</dbReference>
<dbReference type="InterPro" id="IPR003594">
    <property type="entry name" value="HATPase_dom"/>
</dbReference>
<dbReference type="GO" id="GO:0004674">
    <property type="term" value="F:protein serine/threonine kinase activity"/>
    <property type="evidence" value="ECO:0007669"/>
    <property type="project" value="UniProtKB-KW"/>
</dbReference>
<proteinExistence type="predicted"/>
<evidence type="ECO:0000256" key="2">
    <source>
        <dbReference type="SAM" id="MobiDB-lite"/>
    </source>
</evidence>